<dbReference type="PANTHER" id="PTHR30468">
    <property type="entry name" value="ALPHA-KETOGLUTARATE-DEPENDENT SULFONATE DIOXYGENASE"/>
    <property type="match status" value="1"/>
</dbReference>
<reference evidence="8 9" key="1">
    <citation type="journal article" date="2012" name="Eukaryot. Cell">
        <title>Draft genome sequence of Wickerhamomyces ciferrii NRRL Y-1031 F-60-10.</title>
        <authorList>
            <person name="Schneider J."/>
            <person name="Andrea H."/>
            <person name="Blom J."/>
            <person name="Jaenicke S."/>
            <person name="Ruckert C."/>
            <person name="Schorsch C."/>
            <person name="Szczepanowski R."/>
            <person name="Farwick M."/>
            <person name="Goesmann A."/>
            <person name="Puhler A."/>
            <person name="Schaffer S."/>
            <person name="Tauch A."/>
            <person name="Kohler T."/>
            <person name="Brinkrolf K."/>
        </authorList>
    </citation>
    <scope>NUCLEOTIDE SEQUENCE [LARGE SCALE GENOMIC DNA]</scope>
    <source>
        <strain evidence="9">ATCC 14091 / BCRC 22168 / CBS 111 / JCM 3599 / NBRC 0793 / NRRL Y-1031 F-60-10</strain>
    </source>
</reference>
<dbReference type="InParanoid" id="K0KF85"/>
<keyword evidence="9" id="KW-1185">Reference proteome</keyword>
<sequence>MSVEASTQQTQQVKSHNPLLLNIDVSKKVRGGFDESLVEELPSTTRARFERHGVDLSKGYPEKPPSDQIPLYVDDAFKIRDKPQEYIPRGKFADRSKKALFSKAKEFKHLTKYIGTEIVGVQLSDLNEQELDELALLIAERVVVFFKDQDLSPQKQLELGAFFGNVEIHPQFQHVPGLPGTSVIWDAHFKKNGFKKTFKTAKTGTSNWHADLTHELQPPSVTHLHLDAIPSIGGDTNWSSGYAAYDKLSPAFQKFLEGKVVTQKSMHGYLDRNDPLGGPKHVIREQPIIRTNPITGWKSLFVSNGASNLDIQVRFNWHSDTGSNLGTSALWDNRIGQHNATWDYEDEDRHGTRVSSLAEIPYFDPNSKSQRESLGL</sequence>
<dbReference type="GO" id="GO:0005737">
    <property type="term" value="C:cytoplasm"/>
    <property type="evidence" value="ECO:0007669"/>
    <property type="project" value="TreeGrafter"/>
</dbReference>
<feature type="domain" description="TauD/TfdA-like" evidence="7">
    <location>
        <begin position="106"/>
        <end position="304"/>
    </location>
</feature>
<evidence type="ECO:0000259" key="7">
    <source>
        <dbReference type="Pfam" id="PF02668"/>
    </source>
</evidence>
<dbReference type="Gene3D" id="3.60.130.10">
    <property type="entry name" value="Clavaminate synthase-like"/>
    <property type="match status" value="1"/>
</dbReference>
<dbReference type="Proteomes" id="UP000009328">
    <property type="component" value="Unassembled WGS sequence"/>
</dbReference>
<dbReference type="PANTHER" id="PTHR30468:SF9">
    <property type="entry name" value="ALPHA-KETOGLUTARATE-DEPENDENT TAURINE DIOXYGENASE (AFU_ORTHOLOGUE AFUA_3G01010)"/>
    <property type="match status" value="1"/>
</dbReference>
<evidence type="ECO:0000256" key="3">
    <source>
        <dbReference type="ARBA" id="ARBA00022723"/>
    </source>
</evidence>
<dbReference type="EMBL" id="CAIF01000007">
    <property type="protein sequence ID" value="CCH40887.1"/>
    <property type="molecule type" value="Genomic_DNA"/>
</dbReference>
<comment type="similarity">
    <text evidence="2">Belongs to the TfdA dioxygenase family.</text>
</comment>
<organism evidence="8 9">
    <name type="scientific">Wickerhamomyces ciferrii (strain ATCC 14091 / BCRC 22168 / CBS 111 / JCM 3599 / NBRC 0793 / NRRL Y-1031 F-60-10)</name>
    <name type="common">Yeast</name>
    <name type="synonym">Pichia ciferrii</name>
    <dbReference type="NCBI Taxonomy" id="1206466"/>
    <lineage>
        <taxon>Eukaryota</taxon>
        <taxon>Fungi</taxon>
        <taxon>Dikarya</taxon>
        <taxon>Ascomycota</taxon>
        <taxon>Saccharomycotina</taxon>
        <taxon>Saccharomycetes</taxon>
        <taxon>Phaffomycetales</taxon>
        <taxon>Wickerhamomycetaceae</taxon>
        <taxon>Wickerhamomyces</taxon>
    </lineage>
</organism>
<protein>
    <submittedName>
        <fullName evidence="8">Alpha-ketoglutarate-dependent sulfonate dioxygenase</fullName>
        <ecNumber evidence="8">1.14.11.-</ecNumber>
    </submittedName>
</protein>
<proteinExistence type="inferred from homology"/>
<dbReference type="STRING" id="1206466.K0KF85"/>
<name>K0KF85_WICCF</name>
<accession>K0KF85</accession>
<dbReference type="HOGENOM" id="CLU_036005_0_1_1"/>
<dbReference type="AlphaFoldDB" id="K0KF85"/>
<keyword evidence="6" id="KW-0408">Iron</keyword>
<dbReference type="InterPro" id="IPR003819">
    <property type="entry name" value="TauD/TfdA-like"/>
</dbReference>
<dbReference type="GO" id="GO:0016706">
    <property type="term" value="F:2-oxoglutarate-dependent dioxygenase activity"/>
    <property type="evidence" value="ECO:0007669"/>
    <property type="project" value="TreeGrafter"/>
</dbReference>
<evidence type="ECO:0000256" key="2">
    <source>
        <dbReference type="ARBA" id="ARBA00005896"/>
    </source>
</evidence>
<dbReference type="InterPro" id="IPR051323">
    <property type="entry name" value="AtsK-like"/>
</dbReference>
<comment type="caution">
    <text evidence="8">The sequence shown here is derived from an EMBL/GenBank/DDBJ whole genome shotgun (WGS) entry which is preliminary data.</text>
</comment>
<evidence type="ECO:0000313" key="9">
    <source>
        <dbReference type="Proteomes" id="UP000009328"/>
    </source>
</evidence>
<dbReference type="eggNOG" id="ENOG502R0XT">
    <property type="taxonomic scope" value="Eukaryota"/>
</dbReference>
<evidence type="ECO:0000256" key="6">
    <source>
        <dbReference type="ARBA" id="ARBA00023004"/>
    </source>
</evidence>
<dbReference type="Pfam" id="PF02668">
    <property type="entry name" value="TauD"/>
    <property type="match status" value="1"/>
</dbReference>
<keyword evidence="3" id="KW-0479">Metal-binding</keyword>
<dbReference type="GO" id="GO:0046872">
    <property type="term" value="F:metal ion binding"/>
    <property type="evidence" value="ECO:0007669"/>
    <property type="project" value="UniProtKB-KW"/>
</dbReference>
<dbReference type="EC" id="1.14.11.-" evidence="8"/>
<dbReference type="InterPro" id="IPR042098">
    <property type="entry name" value="TauD-like_sf"/>
</dbReference>
<comment type="cofactor">
    <cofactor evidence="1">
        <name>Fe(2+)</name>
        <dbReference type="ChEBI" id="CHEBI:29033"/>
    </cofactor>
</comment>
<evidence type="ECO:0000313" key="8">
    <source>
        <dbReference type="EMBL" id="CCH40887.1"/>
    </source>
</evidence>
<keyword evidence="4 8" id="KW-0223">Dioxygenase</keyword>
<evidence type="ECO:0000256" key="1">
    <source>
        <dbReference type="ARBA" id="ARBA00001954"/>
    </source>
</evidence>
<dbReference type="SUPFAM" id="SSF51197">
    <property type="entry name" value="Clavaminate synthase-like"/>
    <property type="match status" value="1"/>
</dbReference>
<evidence type="ECO:0000256" key="5">
    <source>
        <dbReference type="ARBA" id="ARBA00023002"/>
    </source>
</evidence>
<keyword evidence="5 8" id="KW-0560">Oxidoreductase</keyword>
<gene>
    <name evidence="8" type="ORF">BN7_421</name>
</gene>
<evidence type="ECO:0000256" key="4">
    <source>
        <dbReference type="ARBA" id="ARBA00022964"/>
    </source>
</evidence>